<protein>
    <submittedName>
        <fullName evidence="1">Uncharacterized protein</fullName>
    </submittedName>
</protein>
<dbReference type="Proteomes" id="UP001595530">
    <property type="component" value="Unassembled WGS sequence"/>
</dbReference>
<gene>
    <name evidence="1" type="ORF">ACFOFO_20105</name>
</gene>
<organism evidence="1 2">
    <name type="scientific">Undibacterium arcticum</name>
    <dbReference type="NCBI Taxonomy" id="1762892"/>
    <lineage>
        <taxon>Bacteria</taxon>
        <taxon>Pseudomonadati</taxon>
        <taxon>Pseudomonadota</taxon>
        <taxon>Betaproteobacteria</taxon>
        <taxon>Burkholderiales</taxon>
        <taxon>Oxalobacteraceae</taxon>
        <taxon>Undibacterium</taxon>
    </lineage>
</organism>
<reference evidence="2" key="1">
    <citation type="journal article" date="2019" name="Int. J. Syst. Evol. Microbiol.">
        <title>The Global Catalogue of Microorganisms (GCM) 10K type strain sequencing project: providing services to taxonomists for standard genome sequencing and annotation.</title>
        <authorList>
            <consortium name="The Broad Institute Genomics Platform"/>
            <consortium name="The Broad Institute Genome Sequencing Center for Infectious Disease"/>
            <person name="Wu L."/>
            <person name="Ma J."/>
        </authorList>
    </citation>
    <scope>NUCLEOTIDE SEQUENCE [LARGE SCALE GENOMIC DNA]</scope>
    <source>
        <strain evidence="2">KCTC 42986</strain>
    </source>
</reference>
<proteinExistence type="predicted"/>
<comment type="caution">
    <text evidence="1">The sequence shown here is derived from an EMBL/GenBank/DDBJ whole genome shotgun (WGS) entry which is preliminary data.</text>
</comment>
<dbReference type="EMBL" id="JBHRTP010000071">
    <property type="protein sequence ID" value="MFC3110236.1"/>
    <property type="molecule type" value="Genomic_DNA"/>
</dbReference>
<keyword evidence="2" id="KW-1185">Reference proteome</keyword>
<name>A0ABV7F973_9BURK</name>
<dbReference type="RefSeq" id="WP_390328687.1">
    <property type="nucleotide sequence ID" value="NZ_JBHRTP010000071.1"/>
</dbReference>
<evidence type="ECO:0000313" key="1">
    <source>
        <dbReference type="EMBL" id="MFC3110236.1"/>
    </source>
</evidence>
<accession>A0ABV7F973</accession>
<sequence>MSHFIEFAFAAFRIPAADAGTSEDQFLALSLGGDNNVITKSGGVARNWNAVALGSHQDVIRRVCHLSSNLESGGQRVSGSKLSAEGYIGKFRRLLETAPPIQDRIWNTNGGPFSIAFKFAATAERMKEIEAASPTLVARLRAGGHSKTVKRWYMNEPQEQWDFPLDDDSMKKFFAVLPAFRPFFEAWSLVEVSGPGCK</sequence>
<evidence type="ECO:0000313" key="2">
    <source>
        <dbReference type="Proteomes" id="UP001595530"/>
    </source>
</evidence>